<organism evidence="3 4">
    <name type="scientific">Catenulispora yoronensis</name>
    <dbReference type="NCBI Taxonomy" id="450799"/>
    <lineage>
        <taxon>Bacteria</taxon>
        <taxon>Bacillati</taxon>
        <taxon>Actinomycetota</taxon>
        <taxon>Actinomycetes</taxon>
        <taxon>Catenulisporales</taxon>
        <taxon>Catenulisporaceae</taxon>
        <taxon>Catenulispora</taxon>
    </lineage>
</organism>
<feature type="region of interest" description="Disordered" evidence="1">
    <location>
        <begin position="453"/>
        <end position="474"/>
    </location>
</feature>
<evidence type="ECO:0000256" key="1">
    <source>
        <dbReference type="SAM" id="MobiDB-lite"/>
    </source>
</evidence>
<gene>
    <name evidence="3" type="ORF">GCM10009839_61570</name>
</gene>
<feature type="compositionally biased region" description="Basic and acidic residues" evidence="1">
    <location>
        <begin position="227"/>
        <end position="255"/>
    </location>
</feature>
<reference evidence="4" key="1">
    <citation type="journal article" date="2019" name="Int. J. Syst. Evol. Microbiol.">
        <title>The Global Catalogue of Microorganisms (GCM) 10K type strain sequencing project: providing services to taxonomists for standard genome sequencing and annotation.</title>
        <authorList>
            <consortium name="The Broad Institute Genomics Platform"/>
            <consortium name="The Broad Institute Genome Sequencing Center for Infectious Disease"/>
            <person name="Wu L."/>
            <person name="Ma J."/>
        </authorList>
    </citation>
    <scope>NUCLEOTIDE SEQUENCE [LARGE SCALE GENOMIC DNA]</scope>
    <source>
        <strain evidence="4">JCM 16014</strain>
    </source>
</reference>
<feature type="transmembrane region" description="Helical" evidence="2">
    <location>
        <begin position="78"/>
        <end position="98"/>
    </location>
</feature>
<feature type="region of interest" description="Disordered" evidence="1">
    <location>
        <begin position="223"/>
        <end position="266"/>
    </location>
</feature>
<dbReference type="SUPFAM" id="SSF103473">
    <property type="entry name" value="MFS general substrate transporter"/>
    <property type="match status" value="1"/>
</dbReference>
<dbReference type="Gene3D" id="1.20.1250.20">
    <property type="entry name" value="MFS general substrate transporter like domains"/>
    <property type="match status" value="2"/>
</dbReference>
<dbReference type="Proteomes" id="UP001500751">
    <property type="component" value="Unassembled WGS sequence"/>
</dbReference>
<name>A0ABP5GL45_9ACTN</name>
<feature type="transmembrane region" description="Helical" evidence="2">
    <location>
        <begin position="341"/>
        <end position="358"/>
    </location>
</feature>
<feature type="transmembrane region" description="Helical" evidence="2">
    <location>
        <begin position="423"/>
        <end position="444"/>
    </location>
</feature>
<evidence type="ECO:0008006" key="5">
    <source>
        <dbReference type="Google" id="ProtNLM"/>
    </source>
</evidence>
<feature type="transmembrane region" description="Helical" evidence="2">
    <location>
        <begin position="309"/>
        <end position="329"/>
    </location>
</feature>
<feature type="transmembrane region" description="Helical" evidence="2">
    <location>
        <begin position="46"/>
        <end position="66"/>
    </location>
</feature>
<proteinExistence type="predicted"/>
<dbReference type="InterPro" id="IPR036259">
    <property type="entry name" value="MFS_trans_sf"/>
</dbReference>
<sequence>MSTYMAVLRLPFAARTFGAALVGRLSYGTVFLSLTLSLTAATGSVARTGAVVAVFALVVAGLAPLRAGLIDRHGARRVLIPLASVYAAALLGFAAATWRPGTPLWVLEVVAVVAGASAPPLGPTMRTLWRAMCGSDRGLMQRAFGLDTVAEEVIGVCGPLVVGVMALAVRPAVGLVVSAVLVGVGTVAMMGSPVVGALGGGAGAVGAAAVAAATGSAVGAAAGSAVRGDDDRSGRGDGSGRGDRSDRGGRDEGSNRRGRRWAVRRTRPGQRGLARIAEPVVVATGLGLGLGAQNLVIVAFAVQRHQTSAIAWAEAGMSVGSIVGGLVYGATEWRMPNRARLPLLTVALGSCIALAALAPNVWVLTAIMTVTGVFVSPLMSCAYLVADELAAEDARTAAGAWVNNAFNAGSSGGYAVMGSVLVRLPLGWCFVVAAAPVVAAGVVARGWRARQQTAGADKPTADEPSAAEHVPVRA</sequence>
<dbReference type="EMBL" id="BAAAQN010000044">
    <property type="protein sequence ID" value="GAA2047892.1"/>
    <property type="molecule type" value="Genomic_DNA"/>
</dbReference>
<feature type="transmembrane region" description="Helical" evidence="2">
    <location>
        <begin position="104"/>
        <end position="122"/>
    </location>
</feature>
<keyword evidence="2" id="KW-0812">Transmembrane</keyword>
<dbReference type="RefSeq" id="WP_344669185.1">
    <property type="nucleotide sequence ID" value="NZ_BAAAQN010000044.1"/>
</dbReference>
<protein>
    <recommendedName>
        <fullName evidence="5">MFS transporter</fullName>
    </recommendedName>
</protein>
<accession>A0ABP5GL45</accession>
<keyword evidence="2" id="KW-1133">Transmembrane helix</keyword>
<keyword evidence="2" id="KW-0472">Membrane</keyword>
<keyword evidence="4" id="KW-1185">Reference proteome</keyword>
<evidence type="ECO:0000313" key="3">
    <source>
        <dbReference type="EMBL" id="GAA2047892.1"/>
    </source>
</evidence>
<comment type="caution">
    <text evidence="3">The sequence shown here is derived from an EMBL/GenBank/DDBJ whole genome shotgun (WGS) entry which is preliminary data.</text>
</comment>
<dbReference type="PANTHER" id="PTHR23542:SF1">
    <property type="entry name" value="MAJOR FACILITATOR SUPERFAMILY (MFS) PROFILE DOMAIN-CONTAINING PROTEIN"/>
    <property type="match status" value="1"/>
</dbReference>
<evidence type="ECO:0000256" key="2">
    <source>
        <dbReference type="SAM" id="Phobius"/>
    </source>
</evidence>
<feature type="transmembrane region" description="Helical" evidence="2">
    <location>
        <begin position="280"/>
        <end position="303"/>
    </location>
</feature>
<evidence type="ECO:0000313" key="4">
    <source>
        <dbReference type="Proteomes" id="UP001500751"/>
    </source>
</evidence>
<feature type="compositionally biased region" description="Basic residues" evidence="1">
    <location>
        <begin position="256"/>
        <end position="266"/>
    </location>
</feature>
<dbReference type="PANTHER" id="PTHR23542">
    <property type="match status" value="1"/>
</dbReference>
<feature type="transmembrane region" description="Helical" evidence="2">
    <location>
        <begin position="12"/>
        <end position="34"/>
    </location>
</feature>
<feature type="transmembrane region" description="Helical" evidence="2">
    <location>
        <begin position="172"/>
        <end position="192"/>
    </location>
</feature>
<feature type="transmembrane region" description="Helical" evidence="2">
    <location>
        <begin position="204"/>
        <end position="226"/>
    </location>
</feature>